<organism evidence="3 4">
    <name type="scientific">Candidatus Coatesbacteria bacterium RBG_13_66_14</name>
    <dbReference type="NCBI Taxonomy" id="1817816"/>
    <lineage>
        <taxon>Bacteria</taxon>
        <taxon>Candidatus Coatesiibacteriota</taxon>
    </lineage>
</organism>
<dbReference type="Gene3D" id="3.40.50.12580">
    <property type="match status" value="1"/>
</dbReference>
<protein>
    <recommendedName>
        <fullName evidence="2">UDP-N-acetylglucosamine 2-epimerase domain-containing protein</fullName>
    </recommendedName>
</protein>
<dbReference type="AlphaFoldDB" id="A0A1F5FAY2"/>
<dbReference type="STRING" id="1817816.A2Y64_04625"/>
<dbReference type="InterPro" id="IPR043148">
    <property type="entry name" value="TagF_C"/>
</dbReference>
<evidence type="ECO:0000259" key="2">
    <source>
        <dbReference type="Pfam" id="PF02350"/>
    </source>
</evidence>
<reference evidence="3 4" key="1">
    <citation type="journal article" date="2016" name="Nat. Commun.">
        <title>Thousands of microbial genomes shed light on interconnected biogeochemical processes in an aquifer system.</title>
        <authorList>
            <person name="Anantharaman K."/>
            <person name="Brown C.T."/>
            <person name="Hug L.A."/>
            <person name="Sharon I."/>
            <person name="Castelle C.J."/>
            <person name="Probst A.J."/>
            <person name="Thomas B.C."/>
            <person name="Singh A."/>
            <person name="Wilkins M.J."/>
            <person name="Karaoz U."/>
            <person name="Brodie E.L."/>
            <person name="Williams K.H."/>
            <person name="Hubbard S.S."/>
            <person name="Banfield J.F."/>
        </authorList>
    </citation>
    <scope>NUCLEOTIDE SEQUENCE [LARGE SCALE GENOMIC DNA]</scope>
</reference>
<accession>A0A1F5FAY2</accession>
<evidence type="ECO:0000313" key="3">
    <source>
        <dbReference type="EMBL" id="OGD76783.1"/>
    </source>
</evidence>
<dbReference type="EMBL" id="MFAF01000066">
    <property type="protein sequence ID" value="OGD76783.1"/>
    <property type="molecule type" value="Genomic_DNA"/>
</dbReference>
<proteinExistence type="inferred from homology"/>
<keyword evidence="1" id="KW-0413">Isomerase</keyword>
<dbReference type="GO" id="GO:0016853">
    <property type="term" value="F:isomerase activity"/>
    <property type="evidence" value="ECO:0007669"/>
    <property type="project" value="UniProtKB-KW"/>
</dbReference>
<dbReference type="InterPro" id="IPR003331">
    <property type="entry name" value="UDP_GlcNAc_Epimerase_2_dom"/>
</dbReference>
<name>A0A1F5FAY2_9BACT</name>
<sequence length="564" mass="62718">MKVCRDKGVAVATSEEALGRDGIRRVDAESKELTDRVFEALGRDDVTRVIWHLFYWYYLRRACLSAAILDSALTEDVYAATLLGGDELLAGVLDEVCRGGGVRLVAPGTSTPSFTRSLRIFKVGAGPRIPLNEGLARRLKLASSLPRSVGRSRRAEPTDCLILTTLPSERATWRPVVDGMPGGVRVGLATTYPVKPSELHPAVRRYDLDGWVRPKRLGEWIGAYRSYWRIGPELPQILPRLPWRGLDLGGYTRGWLASVVRQLFWRLIPRAAAVEELLETVKPGILVCLTERNELVNLAIRMAADRGIRTLAIESHDMIWDSPLFGRVEADRLAVSGTYSEDIYAKNGVPREKMVVTGQPSFDRLARYREKEPAEKEADERLLVVITQPPDVALTEDTRREMLRGAFLAGREIPRLRVLVKPHPRDNLGDLRLILSELGAPRDALLPKKIDLYALLASSDVILTAFSTVGVEAIMLGRPVVVFKTGDETPVLPYVDSEAVLRVKEAEQIAERIKRIIEGEVVHELARGREEYVARHECAADGDSAARVVRLILEMLNGEGRAGI</sequence>
<evidence type="ECO:0000256" key="1">
    <source>
        <dbReference type="RuleBase" id="RU003513"/>
    </source>
</evidence>
<dbReference type="Proteomes" id="UP000177187">
    <property type="component" value="Unassembled WGS sequence"/>
</dbReference>
<dbReference type="SUPFAM" id="SSF53756">
    <property type="entry name" value="UDP-Glycosyltransferase/glycogen phosphorylase"/>
    <property type="match status" value="1"/>
</dbReference>
<evidence type="ECO:0000313" key="4">
    <source>
        <dbReference type="Proteomes" id="UP000177187"/>
    </source>
</evidence>
<dbReference type="Pfam" id="PF02350">
    <property type="entry name" value="Epimerase_2"/>
    <property type="match status" value="1"/>
</dbReference>
<comment type="caution">
    <text evidence="3">The sequence shown here is derived from an EMBL/GenBank/DDBJ whole genome shotgun (WGS) entry which is preliminary data.</text>
</comment>
<comment type="similarity">
    <text evidence="1">Belongs to the UDP-N-acetylglucosamine 2-epimerase family.</text>
</comment>
<gene>
    <name evidence="3" type="ORF">A2Y64_04625</name>
</gene>
<feature type="domain" description="UDP-N-acetylglucosamine 2-epimerase" evidence="2">
    <location>
        <begin position="345"/>
        <end position="552"/>
    </location>
</feature>